<feature type="region of interest" description="Disordered" evidence="1">
    <location>
        <begin position="527"/>
        <end position="603"/>
    </location>
</feature>
<accession>A0AAV9ZVU2</accession>
<dbReference type="AlphaFoldDB" id="A0AAV9ZVU2"/>
<evidence type="ECO:0000313" key="2">
    <source>
        <dbReference type="EMBL" id="KAK6993081.1"/>
    </source>
</evidence>
<feature type="compositionally biased region" description="Acidic residues" evidence="1">
    <location>
        <begin position="363"/>
        <end position="388"/>
    </location>
</feature>
<feature type="compositionally biased region" description="Basic residues" evidence="1">
    <location>
        <begin position="546"/>
        <end position="557"/>
    </location>
</feature>
<dbReference type="Proteomes" id="UP001362999">
    <property type="component" value="Unassembled WGS sequence"/>
</dbReference>
<organism evidence="2 3">
    <name type="scientific">Favolaschia claudopus</name>
    <dbReference type="NCBI Taxonomy" id="2862362"/>
    <lineage>
        <taxon>Eukaryota</taxon>
        <taxon>Fungi</taxon>
        <taxon>Dikarya</taxon>
        <taxon>Basidiomycota</taxon>
        <taxon>Agaricomycotina</taxon>
        <taxon>Agaricomycetes</taxon>
        <taxon>Agaricomycetidae</taxon>
        <taxon>Agaricales</taxon>
        <taxon>Marasmiineae</taxon>
        <taxon>Mycenaceae</taxon>
        <taxon>Favolaschia</taxon>
    </lineage>
</organism>
<keyword evidence="3" id="KW-1185">Reference proteome</keyword>
<feature type="region of interest" description="Disordered" evidence="1">
    <location>
        <begin position="354"/>
        <end position="471"/>
    </location>
</feature>
<proteinExistence type="predicted"/>
<evidence type="ECO:0000256" key="1">
    <source>
        <dbReference type="SAM" id="MobiDB-lite"/>
    </source>
</evidence>
<comment type="caution">
    <text evidence="2">The sequence shown here is derived from an EMBL/GenBank/DDBJ whole genome shotgun (WGS) entry which is preliminary data.</text>
</comment>
<reference evidence="2 3" key="1">
    <citation type="journal article" date="2024" name="J Genomics">
        <title>Draft genome sequencing and assembly of Favolaschia claudopus CIRM-BRFM 2984 isolated from oak limbs.</title>
        <authorList>
            <person name="Navarro D."/>
            <person name="Drula E."/>
            <person name="Chaduli D."/>
            <person name="Cazenave R."/>
            <person name="Ahrendt S."/>
            <person name="Wang J."/>
            <person name="Lipzen A."/>
            <person name="Daum C."/>
            <person name="Barry K."/>
            <person name="Grigoriev I.V."/>
            <person name="Favel A."/>
            <person name="Rosso M.N."/>
            <person name="Martin F."/>
        </authorList>
    </citation>
    <scope>NUCLEOTIDE SEQUENCE [LARGE SCALE GENOMIC DNA]</scope>
    <source>
        <strain evidence="2 3">CIRM-BRFM 2984</strain>
    </source>
</reference>
<gene>
    <name evidence="2" type="ORF">R3P38DRAFT_3224091</name>
</gene>
<sequence length="836" mass="92153">MGKRKKPERRRKAKQDRQNLRLWAEGARESILSPHLDGYQKAMDRGWRAERKYWKKICREFHARVDWRTKDHEEPVLRDIDSTQPAVEELLSDEEEAARSSRVNELNARIRRWFVYRVRKVRKVQRRTANDPLKDPYAVLLAKLSGVTVPPKARQAYQQFMRESYTEKIAPRVAEEWQRVLTGDRHASDSDRKSKEPKAGFRAQIAREVFAELSDDERKAYGDRAKAEAAAAKGEYTAALKNPPSQAPADRQRCIDNVGAFIAPILRGVNAATGLHATLILGGPIPEFGGEIRTVHLSYGQNRTAQADHWPQWDKKRFAEVTKFMVDYLGTAFTAEDCARAALGAGVDLANAPYTIPSGGDDNPSDSDSDSDSDDSDSDESSSDDESDVETRPRKKRKVSGEEVSKKRRTLPSHADVDIDGPDPDPEPHPAPSTPSALVPPTSMPAPPPSSSSNALGDEEKDEEMSPPRSVWFLSEGERLANVERNKALLAQLAKPGEPEDPEIARLLEGVRQQLAPLTQELRALVKAPQDVSGGQERETGGKATVKAKRPRAKKKGKEPTAVTRRSARNATGAVTADAEAENRGIGTSEGRDDGAAAAGGNADTLCSDGQVLGDASNTLGEAQNPPGMVSLPPVSQAALLAITPAAPPPASTTPPGGYQECPSGAPKWFVDAHASMTKVDLGIHFHALIFAWTRMEKASRFEHGPTNLSPKLRPALVSSWITRGRRGSDFVVDNPEEYAEMWQRWWDSLQPAWRVRDTDGSWSVTAGYGAGGREWGPLYQWGVNGILSVVASLYFWGRGLTDNEQLRARWEAAVGDVVWMCEGMATYYEMFKGKF</sequence>
<dbReference type="EMBL" id="JAWWNJ010000104">
    <property type="protein sequence ID" value="KAK6993081.1"/>
    <property type="molecule type" value="Genomic_DNA"/>
</dbReference>
<protein>
    <submittedName>
        <fullName evidence="2">Uncharacterized protein</fullName>
    </submittedName>
</protein>
<evidence type="ECO:0000313" key="3">
    <source>
        <dbReference type="Proteomes" id="UP001362999"/>
    </source>
</evidence>
<name>A0AAV9ZVU2_9AGAR</name>